<sequence>MEKEIALGLTRKRMLGIMGATAAGSVAAPLSSSAAAQATARGTAAAFAESHVIHRDVCVIGGGSAGTYAATRLGDFGKSVVLVEAKDRLGGHTETYHDPATGGTVDIGVIVFEDDPVVHRHFERFGLGLTPAGGFGADNRYIDFRTGRPVDYTPPPPVALPAYYQKISEFGPLDTVYNLPDPVPHDLVAPFADFVEKYDFGSVVPLIFNYGQGIGDLLDLPALYAINLFGQGVAGNILGGGFLTSAAHDNSLLYERATAHLGDDVLLESQVIRVDRSAREVRVLVATPDGPRLIRAGKLVVAIPPLLRSFAGFDLDSVERSLFSQFVSGAYYTGVARVSGLPDGIGLENVAAETPYNLPPLPGLYGIGPTGIPGLYNVKYGSPTPLPTTQVRRNIRADLERIAKAGTYPSGTRTSWSSRVTSRLSCTSHRRPSHAASTAASTRCRAATARTTVAPPSPHTTPPASGRTSN</sequence>
<dbReference type="InterPro" id="IPR006311">
    <property type="entry name" value="TAT_signal"/>
</dbReference>
<dbReference type="Proteomes" id="UP000482800">
    <property type="component" value="Unassembled WGS sequence"/>
</dbReference>
<dbReference type="PANTHER" id="PTHR43563">
    <property type="entry name" value="AMINE OXIDASE"/>
    <property type="match status" value="1"/>
</dbReference>
<dbReference type="PROSITE" id="PS51318">
    <property type="entry name" value="TAT"/>
    <property type="match status" value="1"/>
</dbReference>
<dbReference type="SUPFAM" id="SSF51905">
    <property type="entry name" value="FAD/NAD(P)-binding domain"/>
    <property type="match status" value="1"/>
</dbReference>
<keyword evidence="5" id="KW-1185">Reference proteome</keyword>
<dbReference type="InterPro" id="IPR036188">
    <property type="entry name" value="FAD/NAD-bd_sf"/>
</dbReference>
<gene>
    <name evidence="4" type="ORF">Phou_092250</name>
</gene>
<accession>A0A6V8KWS8</accession>
<dbReference type="Gene3D" id="3.30.70.1990">
    <property type="match status" value="1"/>
</dbReference>
<dbReference type="Gene3D" id="1.10.405.20">
    <property type="match status" value="1"/>
</dbReference>
<reference evidence="4 5" key="1">
    <citation type="submission" date="2020-03" db="EMBL/GenBank/DDBJ databases">
        <title>Whole genome shotgun sequence of Phytohabitans houttuyneae NBRC 108639.</title>
        <authorList>
            <person name="Komaki H."/>
            <person name="Tamura T."/>
        </authorList>
    </citation>
    <scope>NUCLEOTIDE SEQUENCE [LARGE SCALE GENOMIC DNA]</scope>
    <source>
        <strain evidence="4 5">NBRC 108639</strain>
    </source>
</reference>
<feature type="compositionally biased region" description="Low complexity" evidence="2">
    <location>
        <begin position="434"/>
        <end position="454"/>
    </location>
</feature>
<comment type="caution">
    <text evidence="4">The sequence shown here is derived from an EMBL/GenBank/DDBJ whole genome shotgun (WGS) entry which is preliminary data.</text>
</comment>
<name>A0A6V8KWS8_9ACTN</name>
<evidence type="ECO:0000256" key="2">
    <source>
        <dbReference type="SAM" id="MobiDB-lite"/>
    </source>
</evidence>
<dbReference type="InterPro" id="IPR050703">
    <property type="entry name" value="Flavin_MAO"/>
</dbReference>
<dbReference type="Gene3D" id="3.50.50.60">
    <property type="entry name" value="FAD/NAD(P)-binding domain"/>
    <property type="match status" value="1"/>
</dbReference>
<protein>
    <recommendedName>
        <fullName evidence="3">Amine oxidase domain-containing protein</fullName>
    </recommendedName>
</protein>
<evidence type="ECO:0000256" key="1">
    <source>
        <dbReference type="ARBA" id="ARBA00005995"/>
    </source>
</evidence>
<dbReference type="PANTHER" id="PTHR43563:SF1">
    <property type="entry name" value="AMINE OXIDASE [FLAVIN-CONTAINING] B"/>
    <property type="match status" value="1"/>
</dbReference>
<dbReference type="Pfam" id="PF01593">
    <property type="entry name" value="Amino_oxidase"/>
    <property type="match status" value="1"/>
</dbReference>
<dbReference type="InterPro" id="IPR002937">
    <property type="entry name" value="Amino_oxidase"/>
</dbReference>
<dbReference type="GO" id="GO:0016491">
    <property type="term" value="F:oxidoreductase activity"/>
    <property type="evidence" value="ECO:0007669"/>
    <property type="project" value="InterPro"/>
</dbReference>
<evidence type="ECO:0000313" key="5">
    <source>
        <dbReference type="Proteomes" id="UP000482800"/>
    </source>
</evidence>
<evidence type="ECO:0000259" key="3">
    <source>
        <dbReference type="Pfam" id="PF01593"/>
    </source>
</evidence>
<dbReference type="AlphaFoldDB" id="A0A6V8KWS8"/>
<evidence type="ECO:0000313" key="4">
    <source>
        <dbReference type="EMBL" id="GFJ85045.1"/>
    </source>
</evidence>
<comment type="similarity">
    <text evidence="1">Belongs to the flavin monoamine oxidase family.</text>
</comment>
<dbReference type="EMBL" id="BLPF01000004">
    <property type="protein sequence ID" value="GFJ85045.1"/>
    <property type="molecule type" value="Genomic_DNA"/>
</dbReference>
<reference evidence="4 5" key="2">
    <citation type="submission" date="2020-03" db="EMBL/GenBank/DDBJ databases">
        <authorList>
            <person name="Ichikawa N."/>
            <person name="Kimura A."/>
            <person name="Kitahashi Y."/>
            <person name="Uohara A."/>
        </authorList>
    </citation>
    <scope>NUCLEOTIDE SEQUENCE [LARGE SCALE GENOMIC DNA]</scope>
    <source>
        <strain evidence="4 5">NBRC 108639</strain>
    </source>
</reference>
<organism evidence="4 5">
    <name type="scientific">Phytohabitans houttuyneae</name>
    <dbReference type="NCBI Taxonomy" id="1076126"/>
    <lineage>
        <taxon>Bacteria</taxon>
        <taxon>Bacillati</taxon>
        <taxon>Actinomycetota</taxon>
        <taxon>Actinomycetes</taxon>
        <taxon>Micromonosporales</taxon>
        <taxon>Micromonosporaceae</taxon>
    </lineage>
</organism>
<feature type="region of interest" description="Disordered" evidence="2">
    <location>
        <begin position="427"/>
        <end position="470"/>
    </location>
</feature>
<proteinExistence type="inferred from homology"/>
<feature type="domain" description="Amine oxidase" evidence="3">
    <location>
        <begin position="66"/>
        <end position="305"/>
    </location>
</feature>